<dbReference type="InterPro" id="IPR054221">
    <property type="entry name" value="DUF6941"/>
</dbReference>
<evidence type="ECO:0000313" key="1">
    <source>
        <dbReference type="EMBL" id="AIE86346.1"/>
    </source>
</evidence>
<proteinExistence type="predicted"/>
<keyword evidence="2" id="KW-1185">Reference proteome</keyword>
<dbReference type="KEGG" id="fgi:OP10G_2978"/>
<organism evidence="1 2">
    <name type="scientific">Fimbriimonas ginsengisoli Gsoil 348</name>
    <dbReference type="NCBI Taxonomy" id="661478"/>
    <lineage>
        <taxon>Bacteria</taxon>
        <taxon>Bacillati</taxon>
        <taxon>Armatimonadota</taxon>
        <taxon>Fimbriimonadia</taxon>
        <taxon>Fimbriimonadales</taxon>
        <taxon>Fimbriimonadaceae</taxon>
        <taxon>Fimbriimonas</taxon>
    </lineage>
</organism>
<reference evidence="1 2" key="1">
    <citation type="journal article" date="2014" name="PLoS ONE">
        <title>The first complete genome sequence of the class fimbriimonadia in the phylum armatimonadetes.</title>
        <authorList>
            <person name="Hu Z.Y."/>
            <person name="Wang Y.Z."/>
            <person name="Im W.T."/>
            <person name="Wang S.Y."/>
            <person name="Zhao G.P."/>
            <person name="Zheng H.J."/>
            <person name="Quan Z.X."/>
        </authorList>
    </citation>
    <scope>NUCLEOTIDE SEQUENCE [LARGE SCALE GENOMIC DNA]</scope>
    <source>
        <strain evidence="1">Gsoil 348</strain>
    </source>
</reference>
<protein>
    <submittedName>
        <fullName evidence="1">Uncharacterized protein</fullName>
    </submittedName>
</protein>
<dbReference type="Pfam" id="PF22091">
    <property type="entry name" value="DUF6941"/>
    <property type="match status" value="1"/>
</dbReference>
<dbReference type="AlphaFoldDB" id="A0A068NSC7"/>
<dbReference type="Proteomes" id="UP000027982">
    <property type="component" value="Chromosome"/>
</dbReference>
<gene>
    <name evidence="1" type="ORF">OP10G_2978</name>
</gene>
<accession>A0A068NSC7</accession>
<evidence type="ECO:0000313" key="2">
    <source>
        <dbReference type="Proteomes" id="UP000027982"/>
    </source>
</evidence>
<dbReference type="HOGENOM" id="CLU_2011848_0_0_0"/>
<dbReference type="EMBL" id="CP007139">
    <property type="protein sequence ID" value="AIE86346.1"/>
    <property type="molecule type" value="Genomic_DNA"/>
</dbReference>
<sequence length="123" mass="13369">MATLVCNEVIEDKRSGNKTVVGIFNAIGAAQLPATHPRMSVMASVTNAEREIGVELILRGPEGKDMLNVDAQVPARGPGDVVDLLFELNNITFNEFGDYAFEVVYNGVVIGARKFLVIEHKPQ</sequence>
<name>A0A068NSC7_FIMGI</name>